<dbReference type="InterPro" id="IPR018274">
    <property type="entry name" value="PEP_util_AS"/>
</dbReference>
<dbReference type="AlphaFoldDB" id="A0A9E8ZC79"/>
<gene>
    <name evidence="19" type="primary">ppsA</name>
    <name evidence="19" type="ORF">OXH18_00870</name>
</gene>
<dbReference type="Proteomes" id="UP001163152">
    <property type="component" value="Chromosome"/>
</dbReference>
<comment type="cofactor">
    <cofactor evidence="1 15">
        <name>Mg(2+)</name>
        <dbReference type="ChEBI" id="CHEBI:18420"/>
    </cofactor>
</comment>
<dbReference type="PRINTS" id="PR01736">
    <property type="entry name" value="PHPHTRNFRASE"/>
</dbReference>
<evidence type="ECO:0000313" key="20">
    <source>
        <dbReference type="Proteomes" id="UP001163152"/>
    </source>
</evidence>
<dbReference type="SUPFAM" id="SSF51621">
    <property type="entry name" value="Phosphoenolpyruvate/pyruvate domain"/>
    <property type="match status" value="1"/>
</dbReference>
<dbReference type="EC" id="2.7.9.2" evidence="5 15"/>
<evidence type="ECO:0000256" key="2">
    <source>
        <dbReference type="ARBA" id="ARBA00002988"/>
    </source>
</evidence>
<evidence type="ECO:0000259" key="16">
    <source>
        <dbReference type="Pfam" id="PF00391"/>
    </source>
</evidence>
<dbReference type="EMBL" id="CP113797">
    <property type="protein sequence ID" value="WAL60579.1"/>
    <property type="molecule type" value="Genomic_DNA"/>
</dbReference>
<dbReference type="FunFam" id="3.30.470.20:FF:000017">
    <property type="entry name" value="Phosphoenolpyruvate synthase"/>
    <property type="match status" value="1"/>
</dbReference>
<dbReference type="NCBIfam" id="NF005057">
    <property type="entry name" value="PRK06464.1"/>
    <property type="match status" value="1"/>
</dbReference>
<evidence type="ECO:0000259" key="17">
    <source>
        <dbReference type="Pfam" id="PF01326"/>
    </source>
</evidence>
<dbReference type="GO" id="GO:0046872">
    <property type="term" value="F:metal ion binding"/>
    <property type="evidence" value="ECO:0007669"/>
    <property type="project" value="UniProtKB-KW"/>
</dbReference>
<dbReference type="KEGG" id="tsin:OXH18_00870"/>
<keyword evidence="12 15" id="KW-0460">Magnesium</keyword>
<sequence>MYTAKQSEDNLNLEQGSREQALVLWYEEVGIDDIHLVGGKNASLGEMIRQLASQGVNVPTGFATTAYAFRYFMERAGLDDRLRELFSDLDAENLSNLQERGRQARAMVLHTPFPPELETAIIEAYTKLCERYGANDNDICDRLTSHELEAYRDYNCGVDVAVRSSATAEDLPDASFAGQQETYLNVYGIKPVLEACHRCFASLFTDRAISYRAIKGFDHFDVALSVGVQKMVRSDLATSGVMFSIDTETGFKNAALITAAYGLGENVVQGAVTPDEYLVFKPTLKEGFRPILDKRLGSKEIKMIYDEGGGKLTKNVPVPNRDRTKFALSDDEIITLARWACIIEDHYSAVHGSYSPMDVEWAKDGQTGELFVVQARPETVQSRRSSNVLRQYRLLEKGEILATGRAVGDLIGQGQARIIQDIEKLAEFQAGEVLITDKTDPDWEPIMKKAAAVVTKHGGRTCHAAIIARELGIPAIVGCGSRLDDLKDGQEITVSCAEGDEGQVYAGLLPFEVDEVQLESLPETRTKILMNVGNPQEAFGLASIPSDGVGLARSEFIIANHIQIHPLALLHFEELQDKAAKWDISNLTEGYDNKADYFVDKLTRGIAMLAAAFYPKPVIVRMSDLKSNEYANLIGGKQFEPHEENPMMGWRGASRYYDPRYAEAFGLECTAHRRVREDMGLTNVIPMIPFCRTPEEGQRVLAEMAKHGLKQGENGLQVYVMCELPSNVELVDEFAQIFDGFSIGSNDLTQLTLGLDRDSDLVAHLFDERNEAVKRKIRRVIETAKQFNRKVGICGQAPSDYPDFAAFLVELGIDSISLNPDSVLKMLLEVAKTEAAIEQRER</sequence>
<evidence type="ECO:0000256" key="12">
    <source>
        <dbReference type="ARBA" id="ARBA00022842"/>
    </source>
</evidence>
<dbReference type="Gene3D" id="3.50.30.10">
    <property type="entry name" value="Phosphohistidine domain"/>
    <property type="match status" value="1"/>
</dbReference>
<dbReference type="InterPro" id="IPR040442">
    <property type="entry name" value="Pyrv_kinase-like_dom_sf"/>
</dbReference>
<dbReference type="SUPFAM" id="SSF56059">
    <property type="entry name" value="Glutathione synthetase ATP-binding domain-like"/>
    <property type="match status" value="1"/>
</dbReference>
<dbReference type="Pfam" id="PF00391">
    <property type="entry name" value="PEP-utilizers"/>
    <property type="match status" value="1"/>
</dbReference>
<evidence type="ECO:0000256" key="3">
    <source>
        <dbReference type="ARBA" id="ARBA00004742"/>
    </source>
</evidence>
<proteinExistence type="inferred from homology"/>
<evidence type="ECO:0000256" key="10">
    <source>
        <dbReference type="ARBA" id="ARBA00022777"/>
    </source>
</evidence>
<dbReference type="PROSITE" id="PS00742">
    <property type="entry name" value="PEP_ENZYMES_2"/>
    <property type="match status" value="1"/>
</dbReference>
<keyword evidence="11 15" id="KW-0067">ATP-binding</keyword>
<organism evidence="19 20">
    <name type="scientific">Thermocoleostomius sinensis A174</name>
    <dbReference type="NCBI Taxonomy" id="2016057"/>
    <lineage>
        <taxon>Bacteria</taxon>
        <taxon>Bacillati</taxon>
        <taxon>Cyanobacteriota</taxon>
        <taxon>Cyanophyceae</taxon>
        <taxon>Oculatellales</taxon>
        <taxon>Oculatellaceae</taxon>
        <taxon>Thermocoleostomius</taxon>
    </lineage>
</organism>
<dbReference type="Pfam" id="PF01326">
    <property type="entry name" value="PPDK_N"/>
    <property type="match status" value="1"/>
</dbReference>
<evidence type="ECO:0000256" key="5">
    <source>
        <dbReference type="ARBA" id="ARBA00011996"/>
    </source>
</evidence>
<dbReference type="InterPro" id="IPR006319">
    <property type="entry name" value="PEP_synth"/>
</dbReference>
<keyword evidence="10 15" id="KW-0418">Kinase</keyword>
<dbReference type="Gene3D" id="3.30.1490.20">
    <property type="entry name" value="ATP-grasp fold, A domain"/>
    <property type="match status" value="1"/>
</dbReference>
<dbReference type="InterPro" id="IPR015813">
    <property type="entry name" value="Pyrv/PenolPyrv_kinase-like_dom"/>
</dbReference>
<name>A0A9E8ZC79_9CYAN</name>
<dbReference type="PANTHER" id="PTHR43030:SF1">
    <property type="entry name" value="PHOSPHOENOLPYRUVATE SYNTHASE"/>
    <property type="match status" value="1"/>
</dbReference>
<dbReference type="GO" id="GO:0005524">
    <property type="term" value="F:ATP binding"/>
    <property type="evidence" value="ECO:0007669"/>
    <property type="project" value="UniProtKB-KW"/>
</dbReference>
<dbReference type="GO" id="GO:0008986">
    <property type="term" value="F:pyruvate, water dikinase activity"/>
    <property type="evidence" value="ECO:0007669"/>
    <property type="project" value="UniProtKB-EC"/>
</dbReference>
<evidence type="ECO:0000256" key="1">
    <source>
        <dbReference type="ARBA" id="ARBA00001946"/>
    </source>
</evidence>
<protein>
    <recommendedName>
        <fullName evidence="6 15">Phosphoenolpyruvate synthase</fullName>
        <shortName evidence="15">PEP synthase</shortName>
        <ecNumber evidence="5 15">2.7.9.2</ecNumber>
    </recommendedName>
    <alternativeName>
        <fullName evidence="13 15">Pyruvate, water dikinase</fullName>
    </alternativeName>
</protein>
<dbReference type="PIRSF" id="PIRSF000854">
    <property type="entry name" value="PEP_synthase"/>
    <property type="match status" value="1"/>
</dbReference>
<comment type="pathway">
    <text evidence="3 15">Carbohydrate biosynthesis; gluconeogenesis.</text>
</comment>
<evidence type="ECO:0000256" key="13">
    <source>
        <dbReference type="ARBA" id="ARBA00033470"/>
    </source>
</evidence>
<dbReference type="PANTHER" id="PTHR43030">
    <property type="entry name" value="PHOSPHOENOLPYRUVATE SYNTHASE"/>
    <property type="match status" value="1"/>
</dbReference>
<accession>A0A9E8ZC79</accession>
<evidence type="ECO:0000256" key="15">
    <source>
        <dbReference type="PIRNR" id="PIRNR000854"/>
    </source>
</evidence>
<dbReference type="InterPro" id="IPR023151">
    <property type="entry name" value="PEP_util_CS"/>
</dbReference>
<evidence type="ECO:0000256" key="6">
    <source>
        <dbReference type="ARBA" id="ARBA00021623"/>
    </source>
</evidence>
<comment type="function">
    <text evidence="2 15">Catalyzes the phosphorylation of pyruvate to phosphoenolpyruvate.</text>
</comment>
<dbReference type="Gene3D" id="3.20.20.60">
    <property type="entry name" value="Phosphoenolpyruvate-binding domains"/>
    <property type="match status" value="1"/>
</dbReference>
<dbReference type="InterPro" id="IPR008279">
    <property type="entry name" value="PEP-util_enz_mobile_dom"/>
</dbReference>
<evidence type="ECO:0000256" key="7">
    <source>
        <dbReference type="ARBA" id="ARBA00022679"/>
    </source>
</evidence>
<evidence type="ECO:0000256" key="14">
    <source>
        <dbReference type="ARBA" id="ARBA00047700"/>
    </source>
</evidence>
<keyword evidence="9 15" id="KW-0547">Nucleotide-binding</keyword>
<keyword evidence="20" id="KW-1185">Reference proteome</keyword>
<evidence type="ECO:0000256" key="8">
    <source>
        <dbReference type="ARBA" id="ARBA00022723"/>
    </source>
</evidence>
<dbReference type="RefSeq" id="WP_268610521.1">
    <property type="nucleotide sequence ID" value="NZ_CP113797.1"/>
</dbReference>
<reference evidence="19" key="1">
    <citation type="submission" date="2022-12" db="EMBL/GenBank/DDBJ databases">
        <title>Polyphasic identification of a Novel Hot-Spring Cyanobacterium Ocullathermofonsia sinensis gen nov. sp. nov. and Genomic Insights on its Adaptations to the Thermal Habitat.</title>
        <authorList>
            <person name="Daroch M."/>
            <person name="Tang J."/>
            <person name="Jiang Y."/>
        </authorList>
    </citation>
    <scope>NUCLEOTIDE SEQUENCE</scope>
    <source>
        <strain evidence="19">PKUAC-SCTA174</strain>
    </source>
</reference>
<evidence type="ECO:0000259" key="18">
    <source>
        <dbReference type="Pfam" id="PF02896"/>
    </source>
</evidence>
<dbReference type="NCBIfam" id="TIGR01418">
    <property type="entry name" value="PEP_synth"/>
    <property type="match status" value="1"/>
</dbReference>
<dbReference type="InterPro" id="IPR013815">
    <property type="entry name" value="ATP_grasp_subdomain_1"/>
</dbReference>
<dbReference type="PROSITE" id="PS00370">
    <property type="entry name" value="PEP_ENZYMES_PHOS_SITE"/>
    <property type="match status" value="1"/>
</dbReference>
<keyword evidence="7 15" id="KW-0808">Transferase</keyword>
<comment type="catalytic activity">
    <reaction evidence="14 15">
        <text>pyruvate + ATP + H2O = phosphoenolpyruvate + AMP + phosphate + 2 H(+)</text>
        <dbReference type="Rhea" id="RHEA:11364"/>
        <dbReference type="ChEBI" id="CHEBI:15361"/>
        <dbReference type="ChEBI" id="CHEBI:15377"/>
        <dbReference type="ChEBI" id="CHEBI:15378"/>
        <dbReference type="ChEBI" id="CHEBI:30616"/>
        <dbReference type="ChEBI" id="CHEBI:43474"/>
        <dbReference type="ChEBI" id="CHEBI:58702"/>
        <dbReference type="ChEBI" id="CHEBI:456215"/>
        <dbReference type="EC" id="2.7.9.2"/>
    </reaction>
</comment>
<feature type="domain" description="PEP-utilising enzyme C-terminal" evidence="18">
    <location>
        <begin position="519"/>
        <end position="833"/>
    </location>
</feature>
<comment type="similarity">
    <text evidence="4 15">Belongs to the PEP-utilizing enzyme family.</text>
</comment>
<dbReference type="Gene3D" id="3.30.470.20">
    <property type="entry name" value="ATP-grasp fold, B domain"/>
    <property type="match status" value="1"/>
</dbReference>
<dbReference type="SUPFAM" id="SSF52009">
    <property type="entry name" value="Phosphohistidine domain"/>
    <property type="match status" value="1"/>
</dbReference>
<dbReference type="InterPro" id="IPR000121">
    <property type="entry name" value="PEP_util_C"/>
</dbReference>
<evidence type="ECO:0000313" key="19">
    <source>
        <dbReference type="EMBL" id="WAL60579.1"/>
    </source>
</evidence>
<evidence type="ECO:0000256" key="11">
    <source>
        <dbReference type="ARBA" id="ARBA00022840"/>
    </source>
</evidence>
<feature type="domain" description="Pyruvate phosphate dikinase AMP/ATP-binding" evidence="17">
    <location>
        <begin position="35"/>
        <end position="387"/>
    </location>
</feature>
<dbReference type="InterPro" id="IPR036637">
    <property type="entry name" value="Phosphohistidine_dom_sf"/>
</dbReference>
<evidence type="ECO:0000256" key="9">
    <source>
        <dbReference type="ARBA" id="ARBA00022741"/>
    </source>
</evidence>
<dbReference type="FunFam" id="3.50.30.10:FF:000002">
    <property type="entry name" value="Phosphoenolpyruvate synthase"/>
    <property type="match status" value="1"/>
</dbReference>
<dbReference type="Pfam" id="PF02896">
    <property type="entry name" value="PEP-utilizers_C"/>
    <property type="match status" value="1"/>
</dbReference>
<feature type="domain" description="PEP-utilising enzyme mobile" evidence="16">
    <location>
        <begin position="428"/>
        <end position="499"/>
    </location>
</feature>
<evidence type="ECO:0000256" key="4">
    <source>
        <dbReference type="ARBA" id="ARBA00007837"/>
    </source>
</evidence>
<keyword evidence="8 15" id="KW-0479">Metal-binding</keyword>
<dbReference type="InterPro" id="IPR002192">
    <property type="entry name" value="PPDK_AMP/ATP-bd"/>
</dbReference>